<dbReference type="PANTHER" id="PTHR13237:SF8">
    <property type="entry name" value="SOMETHING ABOUT SILENCING PROTEIN 10"/>
    <property type="match status" value="1"/>
</dbReference>
<feature type="compositionally biased region" description="Acidic residues" evidence="6">
    <location>
        <begin position="141"/>
        <end position="150"/>
    </location>
</feature>
<reference evidence="8" key="1">
    <citation type="submission" date="2020-06" db="EMBL/GenBank/DDBJ databases">
        <authorList>
            <person name="Li T."/>
            <person name="Hu X."/>
            <person name="Zhang T."/>
            <person name="Song X."/>
            <person name="Zhang H."/>
            <person name="Dai N."/>
            <person name="Sheng W."/>
            <person name="Hou X."/>
            <person name="Wei L."/>
        </authorList>
    </citation>
    <scope>NUCLEOTIDE SEQUENCE</scope>
    <source>
        <strain evidence="8">3651</strain>
        <tissue evidence="8">Leaf</tissue>
    </source>
</reference>
<feature type="region of interest" description="Disordered" evidence="6">
    <location>
        <begin position="718"/>
        <end position="765"/>
    </location>
</feature>
<keyword evidence="4" id="KW-0539">Nucleus</keyword>
<evidence type="ECO:0000256" key="6">
    <source>
        <dbReference type="SAM" id="MobiDB-lite"/>
    </source>
</evidence>
<accession>A0AAE1Y2G6</accession>
<comment type="subcellular location">
    <subcellularLocation>
        <location evidence="1">Nucleus</location>
    </subcellularLocation>
</comment>
<protein>
    <submittedName>
        <fullName evidence="8">Something about silencing protein 10</fullName>
    </submittedName>
</protein>
<feature type="compositionally biased region" description="Basic and acidic residues" evidence="6">
    <location>
        <begin position="731"/>
        <end position="741"/>
    </location>
</feature>
<feature type="domain" description="Sas10 C-terminal" evidence="7">
    <location>
        <begin position="691"/>
        <end position="763"/>
    </location>
</feature>
<evidence type="ECO:0000313" key="9">
    <source>
        <dbReference type="Proteomes" id="UP001293254"/>
    </source>
</evidence>
<name>A0AAE1Y2G6_9LAMI</name>
<feature type="region of interest" description="Disordered" evidence="6">
    <location>
        <begin position="141"/>
        <end position="180"/>
    </location>
</feature>
<dbReference type="GO" id="GO:0032040">
    <property type="term" value="C:small-subunit processome"/>
    <property type="evidence" value="ECO:0007669"/>
    <property type="project" value="TreeGrafter"/>
</dbReference>
<dbReference type="Pfam" id="PF04000">
    <property type="entry name" value="Sas10_Utp3"/>
    <property type="match status" value="1"/>
</dbReference>
<proteinExistence type="inferred from homology"/>
<gene>
    <name evidence="8" type="ORF">Salat_2153300</name>
</gene>
<comment type="caution">
    <text evidence="8">The sequence shown here is derived from an EMBL/GenBank/DDBJ whole genome shotgun (WGS) entry which is preliminary data.</text>
</comment>
<feature type="coiled-coil region" evidence="5">
    <location>
        <begin position="329"/>
        <end position="356"/>
    </location>
</feature>
<evidence type="ECO:0000256" key="4">
    <source>
        <dbReference type="ARBA" id="ARBA00023242"/>
    </source>
</evidence>
<dbReference type="Pfam" id="PF09368">
    <property type="entry name" value="Sas10"/>
    <property type="match status" value="1"/>
</dbReference>
<keyword evidence="3" id="KW-0597">Phosphoprotein</keyword>
<evidence type="ECO:0000256" key="2">
    <source>
        <dbReference type="ARBA" id="ARBA00010979"/>
    </source>
</evidence>
<feature type="compositionally biased region" description="Acidic residues" evidence="6">
    <location>
        <begin position="160"/>
        <end position="175"/>
    </location>
</feature>
<dbReference type="PANTHER" id="PTHR13237">
    <property type="entry name" value="SOMETHING ABOUT SILENCING PROTEIN 10-RELATED"/>
    <property type="match status" value="1"/>
</dbReference>
<evidence type="ECO:0000259" key="7">
    <source>
        <dbReference type="Pfam" id="PF09368"/>
    </source>
</evidence>
<dbReference type="GO" id="GO:0000462">
    <property type="term" value="P:maturation of SSU-rRNA from tricistronic rRNA transcript (SSU-rRNA, 5.8S rRNA, LSU-rRNA)"/>
    <property type="evidence" value="ECO:0007669"/>
    <property type="project" value="TreeGrafter"/>
</dbReference>
<dbReference type="AlphaFoldDB" id="A0AAE1Y2G6"/>
<feature type="region of interest" description="Disordered" evidence="6">
    <location>
        <begin position="467"/>
        <end position="502"/>
    </location>
</feature>
<evidence type="ECO:0000256" key="5">
    <source>
        <dbReference type="SAM" id="Coils"/>
    </source>
</evidence>
<keyword evidence="5" id="KW-0175">Coiled coil</keyword>
<comment type="similarity">
    <text evidence="2">Belongs to the SAS10 family.</text>
</comment>
<organism evidence="8 9">
    <name type="scientific">Sesamum alatum</name>
    <dbReference type="NCBI Taxonomy" id="300844"/>
    <lineage>
        <taxon>Eukaryota</taxon>
        <taxon>Viridiplantae</taxon>
        <taxon>Streptophyta</taxon>
        <taxon>Embryophyta</taxon>
        <taxon>Tracheophyta</taxon>
        <taxon>Spermatophyta</taxon>
        <taxon>Magnoliopsida</taxon>
        <taxon>eudicotyledons</taxon>
        <taxon>Gunneridae</taxon>
        <taxon>Pentapetalae</taxon>
        <taxon>asterids</taxon>
        <taxon>lamiids</taxon>
        <taxon>Lamiales</taxon>
        <taxon>Pedaliaceae</taxon>
        <taxon>Sesamum</taxon>
    </lineage>
</organism>
<sequence>MGGGEQVPLTSHSSAPPISRLFVHRGRADEHVAEATISAPCARPHANRRILRSGLGPEICCFQILKRESRAAGYWCAFFFSNLVRPIIMERKAGKYKRKENNGPVKKNSVQFDSDDEDMMNDEIDVFHKNRDVVPLDMNEDVEETDEDAEQPVFDFEDGKGEDEDDEEEDIDDDDKPPKGLAAKIVRTQNYLRAKFGGVDDEMLDDAEEEEQERVVWGRKKDMYGADVDYEPQSSDDEDAAEEEAEVLKLQSEKAKVLSMEDFGLEDDSQDETDREPTFEEILDHGKPTTKLSLDKGIKVEDGMAYEIVEKDLNALTKEEQMDVVYSSAPELIGLLSELNDALEQLESKVNPLVDKIRERESTKKGGMHYLEVKQLLLRTFCQAIAFYLLLKSEGQPVRDHPVVSRLVEIKSLLDKMKEMDENLPFDVEDIVKQDVNNATVAKLVEEVAALKSDSFRDTQMFSTESSEKQAIVESDKAADSNTLTNSKNNESRRKHQDKQVGLQSMEMLKVRASLEEKLRQKGVFSSIAPKSVRVRERLEPVNGQLETLDDFVDEAMDIDLMANGRSNDDANLSYSSKISQQLTLHPNKRKVISGDDDIPKRDDIGERRRKHELRVLAGAGITSMDDVDGETGNLSSDGVADVNGESDSDSDSDLEYYKQVERQHAAKLAAKSEKYSRKQEVPSLPDTVVDGKRHITNQMEKNRGLTRARKKLTKNPRKKYKLKHKKAEVRRKGQVREIRKPAGPYGGEASGINAGISRSVRFKG</sequence>
<dbReference type="InterPro" id="IPR007146">
    <property type="entry name" value="Sas10/Utp3/C1D"/>
</dbReference>
<reference evidence="8" key="2">
    <citation type="journal article" date="2024" name="Plant">
        <title>Genomic evolution and insights into agronomic trait innovations of Sesamum species.</title>
        <authorList>
            <person name="Miao H."/>
            <person name="Wang L."/>
            <person name="Qu L."/>
            <person name="Liu H."/>
            <person name="Sun Y."/>
            <person name="Le M."/>
            <person name="Wang Q."/>
            <person name="Wei S."/>
            <person name="Zheng Y."/>
            <person name="Lin W."/>
            <person name="Duan Y."/>
            <person name="Cao H."/>
            <person name="Xiong S."/>
            <person name="Wang X."/>
            <person name="Wei L."/>
            <person name="Li C."/>
            <person name="Ma Q."/>
            <person name="Ju M."/>
            <person name="Zhao R."/>
            <person name="Li G."/>
            <person name="Mu C."/>
            <person name="Tian Q."/>
            <person name="Mei H."/>
            <person name="Zhang T."/>
            <person name="Gao T."/>
            <person name="Zhang H."/>
        </authorList>
    </citation>
    <scope>NUCLEOTIDE SEQUENCE</scope>
    <source>
        <strain evidence="8">3651</strain>
    </source>
</reference>
<evidence type="ECO:0000256" key="1">
    <source>
        <dbReference type="ARBA" id="ARBA00004123"/>
    </source>
</evidence>
<keyword evidence="9" id="KW-1185">Reference proteome</keyword>
<evidence type="ECO:0000313" key="8">
    <source>
        <dbReference type="EMBL" id="KAK4422026.1"/>
    </source>
</evidence>
<dbReference type="InterPro" id="IPR018972">
    <property type="entry name" value="Sas10_C_dom"/>
</dbReference>
<feature type="compositionally biased region" description="Basic residues" evidence="6">
    <location>
        <begin position="718"/>
        <end position="730"/>
    </location>
</feature>
<evidence type="ECO:0000256" key="3">
    <source>
        <dbReference type="ARBA" id="ARBA00022553"/>
    </source>
</evidence>
<dbReference type="EMBL" id="JACGWO010000008">
    <property type="protein sequence ID" value="KAK4422026.1"/>
    <property type="molecule type" value="Genomic_DNA"/>
</dbReference>
<dbReference type="Proteomes" id="UP001293254">
    <property type="component" value="Unassembled WGS sequence"/>
</dbReference>
<feature type="region of interest" description="Disordered" evidence="6">
    <location>
        <begin position="625"/>
        <end position="653"/>
    </location>
</feature>
<feature type="compositionally biased region" description="Polar residues" evidence="6">
    <location>
        <begin position="480"/>
        <end position="489"/>
    </location>
</feature>